<dbReference type="Gene3D" id="3.30.70.1230">
    <property type="entry name" value="Nucleotide cyclase"/>
    <property type="match status" value="1"/>
</dbReference>
<evidence type="ECO:0000256" key="1">
    <source>
        <dbReference type="SAM" id="Phobius"/>
    </source>
</evidence>
<sequence>MTADNDVKIFQSKKEKIIRSTYETVNDTEIVAIAKTAFTNLATSPQNLVCNKILLTSNANSYILLYRLCTETKIDWIFVLAVPQWTYISSTLIAVLVAVSGSLLIVTVGIIFGILFSVRIVQPFHQLIESFESVGQMDLDSLFIQKSSFSEVRELQKQFQFMVNRMKLYKSFIPSHLLSEIENGGEHDVKDDAGYHLVNVAASSSSQRTKGSCESFSKKSSNCSTQNMGSASLRRKYVQKDNKFQLYLEKRRITLVEILLEGLNDWLSILTPNETVMLLSDIFEQVNSICRSSGSSQISSLENDSLIIAFNATRNQNKHEEKAAHFCQVLNEKLLGVKYMKWKRIMSHSNLVNETSSNSLQSSKKFQPLNICDLMRFRFAITTCDSFCGNVGSQEMKQFSVLSSGKYNLSTMMEVAKKLNVNIVCSESVKRVCEKSFCMRYVDTQNLTDDSYVASYGNIGEDLSKLIPQTATHIYQLGQVLQVNQDEWMYELFEKEKMNEWNTYNQACQLYFERNYAQALEMFQEFSAKNSQDKPTEQMIQRCTLSL</sequence>
<dbReference type="GeneID" id="68097653"/>
<feature type="transmembrane region" description="Helical" evidence="1">
    <location>
        <begin position="92"/>
        <end position="116"/>
    </location>
</feature>
<dbReference type="EMBL" id="PYSW02000023">
    <property type="protein sequence ID" value="KAG2382618.1"/>
    <property type="molecule type" value="Genomic_DNA"/>
</dbReference>
<gene>
    <name evidence="2" type="ORF">C9374_005198</name>
</gene>
<keyword evidence="1" id="KW-1133">Transmembrane helix</keyword>
<comment type="caution">
    <text evidence="2">The sequence shown here is derived from an EMBL/GenBank/DDBJ whole genome shotgun (WGS) entry which is preliminary data.</text>
</comment>
<dbReference type="Proteomes" id="UP000816034">
    <property type="component" value="Unassembled WGS sequence"/>
</dbReference>
<dbReference type="SUPFAM" id="SSF55073">
    <property type="entry name" value="Nucleotide cyclase"/>
    <property type="match status" value="1"/>
</dbReference>
<dbReference type="RefSeq" id="XP_044548297.1">
    <property type="nucleotide sequence ID" value="XM_044694921.1"/>
</dbReference>
<organism evidence="2 3">
    <name type="scientific">Naegleria lovaniensis</name>
    <name type="common">Amoeba</name>
    <dbReference type="NCBI Taxonomy" id="51637"/>
    <lineage>
        <taxon>Eukaryota</taxon>
        <taxon>Discoba</taxon>
        <taxon>Heterolobosea</taxon>
        <taxon>Tetramitia</taxon>
        <taxon>Eutetramitia</taxon>
        <taxon>Vahlkampfiidae</taxon>
        <taxon>Naegleria</taxon>
    </lineage>
</organism>
<accession>A0AA88GR33</accession>
<name>A0AA88GR33_NAELO</name>
<evidence type="ECO:0000313" key="2">
    <source>
        <dbReference type="EMBL" id="KAG2382618.1"/>
    </source>
</evidence>
<proteinExistence type="predicted"/>
<evidence type="ECO:0000313" key="3">
    <source>
        <dbReference type="Proteomes" id="UP000816034"/>
    </source>
</evidence>
<evidence type="ECO:0008006" key="4">
    <source>
        <dbReference type="Google" id="ProtNLM"/>
    </source>
</evidence>
<dbReference type="AlphaFoldDB" id="A0AA88GR33"/>
<keyword evidence="1" id="KW-0812">Transmembrane</keyword>
<protein>
    <recommendedName>
        <fullName evidence="4">Guanylate cyclase domain-containing protein</fullName>
    </recommendedName>
</protein>
<keyword evidence="1" id="KW-0472">Membrane</keyword>
<dbReference type="Gene3D" id="6.10.340.10">
    <property type="match status" value="1"/>
</dbReference>
<dbReference type="InterPro" id="IPR029787">
    <property type="entry name" value="Nucleotide_cyclase"/>
</dbReference>
<reference evidence="2 3" key="1">
    <citation type="journal article" date="2018" name="BMC Genomics">
        <title>The genome of Naegleria lovaniensis, the basis for a comparative approach to unravel pathogenicity factors of the human pathogenic amoeba N. fowleri.</title>
        <authorList>
            <person name="Liechti N."/>
            <person name="Schurch N."/>
            <person name="Bruggmann R."/>
            <person name="Wittwer M."/>
        </authorList>
    </citation>
    <scope>NUCLEOTIDE SEQUENCE [LARGE SCALE GENOMIC DNA]</scope>
    <source>
        <strain evidence="2 3">ATCC 30569</strain>
    </source>
</reference>
<keyword evidence="3" id="KW-1185">Reference proteome</keyword>